<evidence type="ECO:0000313" key="3">
    <source>
        <dbReference type="Proteomes" id="UP000464507"/>
    </source>
</evidence>
<keyword evidence="1" id="KW-0472">Membrane</keyword>
<accession>A0A7L5ANE7</accession>
<feature type="transmembrane region" description="Helical" evidence="1">
    <location>
        <begin position="32"/>
        <end position="52"/>
    </location>
</feature>
<proteinExistence type="predicted"/>
<feature type="transmembrane region" description="Helical" evidence="1">
    <location>
        <begin position="64"/>
        <end position="86"/>
    </location>
</feature>
<keyword evidence="3" id="KW-1185">Reference proteome</keyword>
<dbReference type="EMBL" id="CP017146">
    <property type="protein sequence ID" value="QHO69849.1"/>
    <property type="molecule type" value="Genomic_DNA"/>
</dbReference>
<evidence type="ECO:0000313" key="2">
    <source>
        <dbReference type="EMBL" id="QHO69849.1"/>
    </source>
</evidence>
<gene>
    <name evidence="2" type="ORF">BHD05_09545</name>
</gene>
<evidence type="ECO:0000256" key="1">
    <source>
        <dbReference type="SAM" id="Phobius"/>
    </source>
</evidence>
<sequence length="97" mass="10033">MILLLGVLVVPMALVLIFNSYSAPDAAAYVRMAFAQVAGSTIAIVTVAGLVLHRVVRRSAPSEIAWLALIAVVIGSWQLAGMGSAAETLLTRLGISG</sequence>
<keyword evidence="1" id="KW-0812">Transmembrane</keyword>
<keyword evidence="1" id="KW-1133">Transmembrane helix</keyword>
<name>A0A7L5ANE7_9MICO</name>
<organism evidence="2 3">
    <name type="scientific">Marisediminicola antarctica</name>
    <dbReference type="NCBI Taxonomy" id="674079"/>
    <lineage>
        <taxon>Bacteria</taxon>
        <taxon>Bacillati</taxon>
        <taxon>Actinomycetota</taxon>
        <taxon>Actinomycetes</taxon>
        <taxon>Micrococcales</taxon>
        <taxon>Microbacteriaceae</taxon>
        <taxon>Marisediminicola</taxon>
    </lineage>
</organism>
<dbReference type="AlphaFoldDB" id="A0A7L5ANE7"/>
<protein>
    <submittedName>
        <fullName evidence="2">Uncharacterized protein</fullName>
    </submittedName>
</protein>
<dbReference type="KEGG" id="mant:BHD05_09545"/>
<dbReference type="Proteomes" id="UP000464507">
    <property type="component" value="Chromosome"/>
</dbReference>
<reference evidence="2 3" key="1">
    <citation type="submission" date="2016-09" db="EMBL/GenBank/DDBJ databases">
        <title>Complete genome sequence of microbes from the polar regions.</title>
        <authorList>
            <person name="Liao L."/>
            <person name="Chen B."/>
        </authorList>
    </citation>
    <scope>NUCLEOTIDE SEQUENCE [LARGE SCALE GENOMIC DNA]</scope>
    <source>
        <strain evidence="2 3">ZS314</strain>
    </source>
</reference>